<protein>
    <submittedName>
        <fullName evidence="2">Uncharacterized protein</fullName>
    </submittedName>
</protein>
<keyword evidence="1" id="KW-0812">Transmembrane</keyword>
<organism evidence="2 3">
    <name type="scientific">Rothia santali</name>
    <dbReference type="NCBI Taxonomy" id="2949643"/>
    <lineage>
        <taxon>Bacteria</taxon>
        <taxon>Bacillati</taxon>
        <taxon>Actinomycetota</taxon>
        <taxon>Actinomycetes</taxon>
        <taxon>Micrococcales</taxon>
        <taxon>Micrococcaceae</taxon>
        <taxon>Rothia</taxon>
    </lineage>
</organism>
<accession>A0A9X2HKN0</accession>
<evidence type="ECO:0000313" key="3">
    <source>
        <dbReference type="Proteomes" id="UP001139502"/>
    </source>
</evidence>
<sequence>MGRRGEARARGGRRIPGLRVALVVYLSVVLSGVTGAVGHALWSQQGAVTATVSIAEFAPAAVEASSIRCEASSAGTAAASLAVAFDASPGATSYTLVLRAEDGRTTGPITISGTSGEIPLEAAAPEEGQERYALRIQPFREGAAAGGEPAYRAVLVERSPDRDARIECGPYAGTGF</sequence>
<keyword evidence="3" id="KW-1185">Reference proteome</keyword>
<name>A0A9X2HKN0_9MICC</name>
<dbReference type="AlphaFoldDB" id="A0A9X2HKN0"/>
<evidence type="ECO:0000256" key="1">
    <source>
        <dbReference type="SAM" id="Phobius"/>
    </source>
</evidence>
<proteinExistence type="predicted"/>
<keyword evidence="1" id="KW-0472">Membrane</keyword>
<dbReference type="EMBL" id="JANAFB010000033">
    <property type="protein sequence ID" value="MCP3426678.1"/>
    <property type="molecule type" value="Genomic_DNA"/>
</dbReference>
<keyword evidence="1" id="KW-1133">Transmembrane helix</keyword>
<dbReference type="Proteomes" id="UP001139502">
    <property type="component" value="Unassembled WGS sequence"/>
</dbReference>
<evidence type="ECO:0000313" key="2">
    <source>
        <dbReference type="EMBL" id="MCP3426678.1"/>
    </source>
</evidence>
<comment type="caution">
    <text evidence="2">The sequence shown here is derived from an EMBL/GenBank/DDBJ whole genome shotgun (WGS) entry which is preliminary data.</text>
</comment>
<dbReference type="RefSeq" id="WP_254167669.1">
    <property type="nucleotide sequence ID" value="NZ_JANAFB010000033.1"/>
</dbReference>
<feature type="transmembrane region" description="Helical" evidence="1">
    <location>
        <begin position="20"/>
        <end position="42"/>
    </location>
</feature>
<gene>
    <name evidence="2" type="ORF">NBM05_11860</name>
</gene>
<reference evidence="2" key="1">
    <citation type="submission" date="2022-06" db="EMBL/GenBank/DDBJ databases">
        <title>Rothia sp. isolated from sandalwood seedling.</title>
        <authorList>
            <person name="Tuikhar N."/>
            <person name="Kirdat K."/>
            <person name="Thorat V."/>
            <person name="Swetha P."/>
            <person name="Padma S."/>
            <person name="Sundararaj R."/>
            <person name="Yadav A."/>
        </authorList>
    </citation>
    <scope>NUCLEOTIDE SEQUENCE</scope>
    <source>
        <strain evidence="2">AR01</strain>
    </source>
</reference>